<dbReference type="InterPro" id="IPR036390">
    <property type="entry name" value="WH_DNA-bd_sf"/>
</dbReference>
<dbReference type="AlphaFoldDB" id="A0AAW9QA88"/>
<dbReference type="RefSeq" id="WP_332287202.1">
    <property type="nucleotide sequence ID" value="NZ_JAZIBG010000001.1"/>
</dbReference>
<reference evidence="5 6" key="1">
    <citation type="submission" date="2024-02" db="EMBL/GenBank/DDBJ databases">
        <title>Genome sequence of Aquincola sp. MAHUQ-54.</title>
        <authorList>
            <person name="Huq M.A."/>
        </authorList>
    </citation>
    <scope>NUCLEOTIDE SEQUENCE [LARGE SCALE GENOMIC DNA]</scope>
    <source>
        <strain evidence="5 6">MAHUQ-54</strain>
    </source>
</reference>
<dbReference type="SUPFAM" id="SSF46785">
    <property type="entry name" value="Winged helix' DNA-binding domain"/>
    <property type="match status" value="1"/>
</dbReference>
<dbReference type="Proteomes" id="UP001336250">
    <property type="component" value="Unassembled WGS sequence"/>
</dbReference>
<evidence type="ECO:0000259" key="4">
    <source>
        <dbReference type="PROSITE" id="PS50995"/>
    </source>
</evidence>
<dbReference type="Gene3D" id="1.10.10.10">
    <property type="entry name" value="Winged helix-like DNA-binding domain superfamily/Winged helix DNA-binding domain"/>
    <property type="match status" value="1"/>
</dbReference>
<keyword evidence="2" id="KW-0238">DNA-binding</keyword>
<dbReference type="GO" id="GO:0003700">
    <property type="term" value="F:DNA-binding transcription factor activity"/>
    <property type="evidence" value="ECO:0007669"/>
    <property type="project" value="InterPro"/>
</dbReference>
<gene>
    <name evidence="5" type="ORF">V4F39_00185</name>
</gene>
<protein>
    <submittedName>
        <fullName evidence="5">MarR family transcriptional regulator</fullName>
    </submittedName>
</protein>
<dbReference type="EMBL" id="JAZIBG010000001">
    <property type="protein sequence ID" value="MEF7612304.1"/>
    <property type="molecule type" value="Genomic_DNA"/>
</dbReference>
<evidence type="ECO:0000256" key="3">
    <source>
        <dbReference type="ARBA" id="ARBA00023163"/>
    </source>
</evidence>
<dbReference type="InterPro" id="IPR023187">
    <property type="entry name" value="Tscrpt_reg_MarR-type_CS"/>
</dbReference>
<dbReference type="GO" id="GO:0003677">
    <property type="term" value="F:DNA binding"/>
    <property type="evidence" value="ECO:0007669"/>
    <property type="project" value="UniProtKB-KW"/>
</dbReference>
<dbReference type="PANTHER" id="PTHR33164">
    <property type="entry name" value="TRANSCRIPTIONAL REGULATOR, MARR FAMILY"/>
    <property type="match status" value="1"/>
</dbReference>
<evidence type="ECO:0000256" key="2">
    <source>
        <dbReference type="ARBA" id="ARBA00023125"/>
    </source>
</evidence>
<organism evidence="5 6">
    <name type="scientific">Aquincola agrisoli</name>
    <dbReference type="NCBI Taxonomy" id="3119538"/>
    <lineage>
        <taxon>Bacteria</taxon>
        <taxon>Pseudomonadati</taxon>
        <taxon>Pseudomonadota</taxon>
        <taxon>Betaproteobacteria</taxon>
        <taxon>Burkholderiales</taxon>
        <taxon>Sphaerotilaceae</taxon>
        <taxon>Aquincola</taxon>
    </lineage>
</organism>
<dbReference type="Pfam" id="PF01047">
    <property type="entry name" value="MarR"/>
    <property type="match status" value="1"/>
</dbReference>
<accession>A0AAW9QA88</accession>
<comment type="caution">
    <text evidence="5">The sequence shown here is derived from an EMBL/GenBank/DDBJ whole genome shotgun (WGS) entry which is preliminary data.</text>
</comment>
<dbReference type="PANTHER" id="PTHR33164:SF64">
    <property type="entry name" value="TRANSCRIPTIONAL REGULATOR SLYA"/>
    <property type="match status" value="1"/>
</dbReference>
<evidence type="ECO:0000256" key="1">
    <source>
        <dbReference type="ARBA" id="ARBA00023015"/>
    </source>
</evidence>
<dbReference type="InterPro" id="IPR000835">
    <property type="entry name" value="HTH_MarR-typ"/>
</dbReference>
<keyword evidence="1" id="KW-0805">Transcription regulation</keyword>
<dbReference type="GO" id="GO:0006950">
    <property type="term" value="P:response to stress"/>
    <property type="evidence" value="ECO:0007669"/>
    <property type="project" value="TreeGrafter"/>
</dbReference>
<dbReference type="PRINTS" id="PR00598">
    <property type="entry name" value="HTHMARR"/>
</dbReference>
<dbReference type="InterPro" id="IPR036388">
    <property type="entry name" value="WH-like_DNA-bd_sf"/>
</dbReference>
<dbReference type="PROSITE" id="PS50995">
    <property type="entry name" value="HTH_MARR_2"/>
    <property type="match status" value="1"/>
</dbReference>
<dbReference type="SMART" id="SM00347">
    <property type="entry name" value="HTH_MARR"/>
    <property type="match status" value="1"/>
</dbReference>
<dbReference type="InterPro" id="IPR039422">
    <property type="entry name" value="MarR/SlyA-like"/>
</dbReference>
<evidence type="ECO:0000313" key="5">
    <source>
        <dbReference type="EMBL" id="MEF7612304.1"/>
    </source>
</evidence>
<keyword evidence="3" id="KW-0804">Transcription</keyword>
<sequence>MDTSAPVKFYSADPPWNAEQSLGLMVKRVMQSIALHADRRLADHGLTHVQWVPLMKLRMGECCTVAGLARELQTDAGAMTRALDRLEAKGLVTRVRSATDRRVVNLALTAEGERLAALVVPVLADVFNDHLAGFSRDEWQTLLSMLQRLVNNGDALRDAEPTKELP</sequence>
<feature type="domain" description="HTH marR-type" evidence="4">
    <location>
        <begin position="19"/>
        <end position="151"/>
    </location>
</feature>
<keyword evidence="6" id="KW-1185">Reference proteome</keyword>
<evidence type="ECO:0000313" key="6">
    <source>
        <dbReference type="Proteomes" id="UP001336250"/>
    </source>
</evidence>
<name>A0AAW9QA88_9BURK</name>
<dbReference type="PROSITE" id="PS01117">
    <property type="entry name" value="HTH_MARR_1"/>
    <property type="match status" value="1"/>
</dbReference>
<proteinExistence type="predicted"/>